<feature type="compositionally biased region" description="Basic residues" evidence="1">
    <location>
        <begin position="60"/>
        <end position="75"/>
    </location>
</feature>
<name>A0ABD2JBE5_9BILA</name>
<evidence type="ECO:0000313" key="2">
    <source>
        <dbReference type="EMBL" id="KAL3087803.1"/>
    </source>
</evidence>
<accession>A0ABD2JBE5</accession>
<dbReference type="AlphaFoldDB" id="A0ABD2JBE5"/>
<gene>
    <name evidence="2" type="ORF">niasHT_029567</name>
</gene>
<organism evidence="2 3">
    <name type="scientific">Heterodera trifolii</name>
    <dbReference type="NCBI Taxonomy" id="157864"/>
    <lineage>
        <taxon>Eukaryota</taxon>
        <taxon>Metazoa</taxon>
        <taxon>Ecdysozoa</taxon>
        <taxon>Nematoda</taxon>
        <taxon>Chromadorea</taxon>
        <taxon>Rhabditida</taxon>
        <taxon>Tylenchina</taxon>
        <taxon>Tylenchomorpha</taxon>
        <taxon>Tylenchoidea</taxon>
        <taxon>Heteroderidae</taxon>
        <taxon>Heteroderinae</taxon>
        <taxon>Heterodera</taxon>
    </lineage>
</organism>
<reference evidence="2 3" key="1">
    <citation type="submission" date="2024-10" db="EMBL/GenBank/DDBJ databases">
        <authorList>
            <person name="Kim D."/>
        </authorList>
    </citation>
    <scope>NUCLEOTIDE SEQUENCE [LARGE SCALE GENOMIC DNA]</scope>
    <source>
        <strain evidence="2">BH-2024</strain>
    </source>
</reference>
<keyword evidence="3" id="KW-1185">Reference proteome</keyword>
<feature type="region of interest" description="Disordered" evidence="1">
    <location>
        <begin position="1"/>
        <end position="40"/>
    </location>
</feature>
<dbReference type="EMBL" id="JBICBT010001015">
    <property type="protein sequence ID" value="KAL3087803.1"/>
    <property type="molecule type" value="Genomic_DNA"/>
</dbReference>
<proteinExistence type="predicted"/>
<sequence>MKRNGEGAKSRETKDRTELSGGGNFIHPEDTKKKNPTTFGVLSGAQFQSLPHRTFTHSPLIRRGKTHAQIGKKKEKTSCVPSKLPYGILRKKQQKNGGRRGRTTVANNKGAASSSSAREVCRSAAGDPPPQLHRSGFGTKCHFLWQYVIFGEMSSAGNANPNGTPFARL</sequence>
<feature type="region of interest" description="Disordered" evidence="1">
    <location>
        <begin position="53"/>
        <end position="133"/>
    </location>
</feature>
<comment type="caution">
    <text evidence="2">The sequence shown here is derived from an EMBL/GenBank/DDBJ whole genome shotgun (WGS) entry which is preliminary data.</text>
</comment>
<dbReference type="Proteomes" id="UP001620626">
    <property type="component" value="Unassembled WGS sequence"/>
</dbReference>
<evidence type="ECO:0000313" key="3">
    <source>
        <dbReference type="Proteomes" id="UP001620626"/>
    </source>
</evidence>
<protein>
    <submittedName>
        <fullName evidence="2">Uncharacterized protein</fullName>
    </submittedName>
</protein>
<feature type="compositionally biased region" description="Basic and acidic residues" evidence="1">
    <location>
        <begin position="1"/>
        <end position="18"/>
    </location>
</feature>
<feature type="compositionally biased region" description="Basic residues" evidence="1">
    <location>
        <begin position="89"/>
        <end position="102"/>
    </location>
</feature>
<evidence type="ECO:0000256" key="1">
    <source>
        <dbReference type="SAM" id="MobiDB-lite"/>
    </source>
</evidence>